<evidence type="ECO:0000256" key="2">
    <source>
        <dbReference type="ARBA" id="ARBA00022840"/>
    </source>
</evidence>
<proteinExistence type="predicted"/>
<dbReference type="EMBL" id="BOVK01000055">
    <property type="protein sequence ID" value="GIQ70693.1"/>
    <property type="molecule type" value="Genomic_DNA"/>
</dbReference>
<protein>
    <submittedName>
        <fullName evidence="4">Stage III sporulation protein AA</fullName>
    </submittedName>
</protein>
<dbReference type="InterPro" id="IPR027417">
    <property type="entry name" value="P-loop_NTPase"/>
</dbReference>
<sequence length="330" mass="36186">MIGEIGHMLPDSIRAVMGRVPAATLNAAEELRIRENRPMELSGAGRYGFIQPDGQVVDNPEAAYRPGREECIRLVELLTNHSLYALEEELRRGFITVRGGHRVGLAGRTVLEQGRVKQIRDVGGVNIRLARQVPGCAQPLWRKLANRHTGLLPHMLLLSSPQKGKTTVIRDLARMISSGSPSTRTPAKKVAIIDERSEIAACYRGVPVFDVGPRTDVLDGCPKAEGMMMMIRSMSPEVLVVDEIGGPEDAHALEEAMRAGVRVVATAHAGSLEEALARPALQRIFRTGVFERLVWLERDGGGDPVFAYFDSDGRPLEEIRAQIGGYRVCN</sequence>
<dbReference type="GO" id="GO:0005524">
    <property type="term" value="F:ATP binding"/>
    <property type="evidence" value="ECO:0007669"/>
    <property type="project" value="UniProtKB-KW"/>
</dbReference>
<keyword evidence="2" id="KW-0067">ATP-binding</keyword>
<evidence type="ECO:0000259" key="3">
    <source>
        <dbReference type="SMART" id="SM00382"/>
    </source>
</evidence>
<evidence type="ECO:0000313" key="4">
    <source>
        <dbReference type="EMBL" id="GIQ70693.1"/>
    </source>
</evidence>
<accession>A0A8J4H4A5</accession>
<dbReference type="InterPro" id="IPR003593">
    <property type="entry name" value="AAA+_ATPase"/>
</dbReference>
<gene>
    <name evidence="4" type="ORF">XYCOK13_35170</name>
</gene>
<dbReference type="RefSeq" id="WP_213413509.1">
    <property type="nucleotide sequence ID" value="NZ_BOVK01000055.1"/>
</dbReference>
<evidence type="ECO:0000313" key="5">
    <source>
        <dbReference type="Proteomes" id="UP000677918"/>
    </source>
</evidence>
<dbReference type="PANTHER" id="PTHR20953">
    <property type="entry name" value="KINASE-RELATED"/>
    <property type="match status" value="1"/>
</dbReference>
<dbReference type="AlphaFoldDB" id="A0A8J4H4A5"/>
<keyword evidence="5" id="KW-1185">Reference proteome</keyword>
<dbReference type="Pfam" id="PF19568">
    <property type="entry name" value="Spore_III_AA"/>
    <property type="match status" value="1"/>
</dbReference>
<name>A0A8J4H4A5_9BACL</name>
<dbReference type="SMART" id="SM00382">
    <property type="entry name" value="AAA"/>
    <property type="match status" value="1"/>
</dbReference>
<organism evidence="4 5">
    <name type="scientific">Xylanibacillus composti</name>
    <dbReference type="NCBI Taxonomy" id="1572762"/>
    <lineage>
        <taxon>Bacteria</taxon>
        <taxon>Bacillati</taxon>
        <taxon>Bacillota</taxon>
        <taxon>Bacilli</taxon>
        <taxon>Bacillales</taxon>
        <taxon>Paenibacillaceae</taxon>
        <taxon>Xylanibacillus</taxon>
    </lineage>
</organism>
<dbReference type="NCBIfam" id="TIGR02858">
    <property type="entry name" value="spore_III_AA"/>
    <property type="match status" value="1"/>
</dbReference>
<feature type="domain" description="AAA+ ATPase" evidence="3">
    <location>
        <begin position="151"/>
        <end position="291"/>
    </location>
</feature>
<evidence type="ECO:0000256" key="1">
    <source>
        <dbReference type="ARBA" id="ARBA00022741"/>
    </source>
</evidence>
<dbReference type="SUPFAM" id="SSF52540">
    <property type="entry name" value="P-loop containing nucleoside triphosphate hydrolases"/>
    <property type="match status" value="1"/>
</dbReference>
<dbReference type="Proteomes" id="UP000677918">
    <property type="component" value="Unassembled WGS sequence"/>
</dbReference>
<reference evidence="4" key="1">
    <citation type="submission" date="2021-04" db="EMBL/GenBank/DDBJ databases">
        <title>Draft genome sequence of Xylanibacillus composti strain K13.</title>
        <authorList>
            <person name="Uke A."/>
            <person name="Chhe C."/>
            <person name="Baramee S."/>
            <person name="Kosugi A."/>
        </authorList>
    </citation>
    <scope>NUCLEOTIDE SEQUENCE</scope>
    <source>
        <strain evidence="4">K13</strain>
    </source>
</reference>
<dbReference type="PANTHER" id="PTHR20953:SF3">
    <property type="entry name" value="P-LOOP CONTAINING NUCLEOSIDE TRIPHOSPHATE HYDROLASES SUPERFAMILY PROTEIN"/>
    <property type="match status" value="1"/>
</dbReference>
<comment type="caution">
    <text evidence="4">The sequence shown here is derived from an EMBL/GenBank/DDBJ whole genome shotgun (WGS) entry which is preliminary data.</text>
</comment>
<keyword evidence="1" id="KW-0547">Nucleotide-binding</keyword>
<dbReference type="InterPro" id="IPR014217">
    <property type="entry name" value="Spore_III_AA"/>
</dbReference>
<dbReference type="InterPro" id="IPR045735">
    <property type="entry name" value="Spore_III_AA_AAA+_ATPase"/>
</dbReference>
<dbReference type="Gene3D" id="3.40.50.300">
    <property type="entry name" value="P-loop containing nucleotide triphosphate hydrolases"/>
    <property type="match status" value="1"/>
</dbReference>